<evidence type="ECO:0000313" key="4">
    <source>
        <dbReference type="EMBL" id="XAY04415.1"/>
    </source>
</evidence>
<evidence type="ECO:0000259" key="3">
    <source>
        <dbReference type="PROSITE" id="PS51186"/>
    </source>
</evidence>
<accession>A0AAU7AS06</accession>
<dbReference type="InterPro" id="IPR016181">
    <property type="entry name" value="Acyl_CoA_acyltransferase"/>
</dbReference>
<dbReference type="InterPro" id="IPR000182">
    <property type="entry name" value="GNAT_dom"/>
</dbReference>
<dbReference type="PROSITE" id="PS51186">
    <property type="entry name" value="GNAT"/>
    <property type="match status" value="1"/>
</dbReference>
<keyword evidence="1" id="KW-0808">Transferase</keyword>
<dbReference type="AlphaFoldDB" id="A0AAU7AS06"/>
<dbReference type="CDD" id="cd04301">
    <property type="entry name" value="NAT_SF"/>
    <property type="match status" value="1"/>
</dbReference>
<reference evidence="4" key="1">
    <citation type="submission" date="2022-12" db="EMBL/GenBank/DDBJ databases">
        <title>Paraconexibacter alkalitolerans sp. nov. and Baekduia alba sp. nov., isolated from soil and emended description of the genera Paraconexibacter (Chun et al., 2020) and Baekduia (An et al., 2020).</title>
        <authorList>
            <person name="Vieira S."/>
            <person name="Huber K.J."/>
            <person name="Geppert A."/>
            <person name="Wolf J."/>
            <person name="Neumann-Schaal M."/>
            <person name="Muesken M."/>
            <person name="Overmann J."/>
        </authorList>
    </citation>
    <scope>NUCLEOTIDE SEQUENCE</scope>
    <source>
        <strain evidence="4">AEG42_29</strain>
    </source>
</reference>
<dbReference type="Gene3D" id="3.40.630.30">
    <property type="match status" value="1"/>
</dbReference>
<dbReference type="KEGG" id="parq:DSM112329_01248"/>
<dbReference type="InterPro" id="IPR050832">
    <property type="entry name" value="Bact_Acetyltransf"/>
</dbReference>
<dbReference type="SUPFAM" id="SSF55729">
    <property type="entry name" value="Acyl-CoA N-acyltransferases (Nat)"/>
    <property type="match status" value="1"/>
</dbReference>
<dbReference type="PANTHER" id="PTHR43877">
    <property type="entry name" value="AMINOALKYLPHOSPHONATE N-ACETYLTRANSFERASE-RELATED-RELATED"/>
    <property type="match status" value="1"/>
</dbReference>
<proteinExistence type="predicted"/>
<dbReference type="Pfam" id="PF00583">
    <property type="entry name" value="Acetyltransf_1"/>
    <property type="match status" value="1"/>
</dbReference>
<protein>
    <recommendedName>
        <fullName evidence="3">N-acetyltransferase domain-containing protein</fullName>
    </recommendedName>
</protein>
<dbReference type="RefSeq" id="WP_354700955.1">
    <property type="nucleotide sequence ID" value="NZ_CP114014.1"/>
</dbReference>
<evidence type="ECO:0000256" key="2">
    <source>
        <dbReference type="ARBA" id="ARBA00023315"/>
    </source>
</evidence>
<gene>
    <name evidence="4" type="ORF">DSM112329_01248</name>
</gene>
<name>A0AAU7AS06_9ACTN</name>
<organism evidence="4">
    <name type="scientific">Paraconexibacter sp. AEG42_29</name>
    <dbReference type="NCBI Taxonomy" id="2997339"/>
    <lineage>
        <taxon>Bacteria</taxon>
        <taxon>Bacillati</taxon>
        <taxon>Actinomycetota</taxon>
        <taxon>Thermoleophilia</taxon>
        <taxon>Solirubrobacterales</taxon>
        <taxon>Paraconexibacteraceae</taxon>
        <taxon>Paraconexibacter</taxon>
    </lineage>
</organism>
<feature type="domain" description="N-acetyltransferase" evidence="3">
    <location>
        <begin position="15"/>
        <end position="154"/>
    </location>
</feature>
<evidence type="ECO:0000256" key="1">
    <source>
        <dbReference type="ARBA" id="ARBA00022679"/>
    </source>
</evidence>
<dbReference type="EMBL" id="CP114014">
    <property type="protein sequence ID" value="XAY04415.1"/>
    <property type="molecule type" value="Genomic_DNA"/>
</dbReference>
<keyword evidence="2" id="KW-0012">Acyltransferase</keyword>
<sequence>MSAAPEPADGLRVPFVVRPSTLPATRALRRAVLRPHESLMAFAAHDEPGGEFVAAAFAAADDAVVAAGLVLPDGEPGGWRIRGMATAPEARGQGAGGAVLDALVGHALRAGATRIWCNARTPATNLYLRAGFLVVSDEFELPEIGPHVVMERGR</sequence>
<dbReference type="GO" id="GO:0016747">
    <property type="term" value="F:acyltransferase activity, transferring groups other than amino-acyl groups"/>
    <property type="evidence" value="ECO:0007669"/>
    <property type="project" value="InterPro"/>
</dbReference>